<evidence type="ECO:0000256" key="1">
    <source>
        <dbReference type="ARBA" id="ARBA00000085"/>
    </source>
</evidence>
<evidence type="ECO:0000256" key="2">
    <source>
        <dbReference type="ARBA" id="ARBA00012438"/>
    </source>
</evidence>
<comment type="caution">
    <text evidence="3">The sequence shown here is derived from an EMBL/GenBank/DDBJ whole genome shotgun (WGS) entry which is preliminary data.</text>
</comment>
<name>A0A7V4U2L6_CALAY</name>
<dbReference type="Gene3D" id="1.10.287.130">
    <property type="match status" value="1"/>
</dbReference>
<dbReference type="AlphaFoldDB" id="A0A7V4U2L6"/>
<dbReference type="SUPFAM" id="SSF47384">
    <property type="entry name" value="Homodimeric domain of signal transducing histidine kinase"/>
    <property type="match status" value="1"/>
</dbReference>
<accession>A0A7V4U2L6</accession>
<keyword evidence="3" id="KW-0808">Transferase</keyword>
<keyword evidence="3" id="KW-0418">Kinase</keyword>
<proteinExistence type="predicted"/>
<dbReference type="InterPro" id="IPR003661">
    <property type="entry name" value="HisK_dim/P_dom"/>
</dbReference>
<dbReference type="CDD" id="cd00082">
    <property type="entry name" value="HisKA"/>
    <property type="match status" value="1"/>
</dbReference>
<evidence type="ECO:0000313" key="3">
    <source>
        <dbReference type="EMBL" id="HGY56172.1"/>
    </source>
</evidence>
<sequence length="481" mass="54507">MTGKPINILCVDRGNQIIPLVEGIFRSIAHEIQLLTDAEEIRRQVSVAQYDLLIVHNDDAIHFNRDLLHEIRLFRPNLAVILISGQPKENSEWTGESSVYLVDEQKMVNALPLVLGDFYSRFGEQNNGSLVQQNLIYNSLLAVNRGIIILNAKGQVQLLNFMAEKLLDVPSEAELNISFYDFINDGEKIWRYFTEQCPARTERIENYPVVVRDFNNREISRTADITCVDVENLYYLLQIEPSPCASEHTGQESGFDLISKFAESVANELLNPVNIISGRLQLMRGEVEGQEKLIKSLTAIEKQTERIKETMGKLVTFAHLKEDTVPQDVDVNSLLNKILLEPSIARLRETNGVLLKYELGDIPIVSGSAADFDLLFKTLLEMCFNCVGTNGEILVQTGKRKNYLNKNWAEINFVLNYSSSTFGNESTLQALFGKQDDPVRLKSVESTIVQHYIHHYKGKYSILSLSPNREKLTLLFPAKIL</sequence>
<dbReference type="EC" id="2.7.13.3" evidence="2"/>
<dbReference type="EMBL" id="DRQG01000101">
    <property type="protein sequence ID" value="HGY56172.1"/>
    <property type="molecule type" value="Genomic_DNA"/>
</dbReference>
<dbReference type="GO" id="GO:0000155">
    <property type="term" value="F:phosphorelay sensor kinase activity"/>
    <property type="evidence" value="ECO:0007669"/>
    <property type="project" value="InterPro"/>
</dbReference>
<comment type="catalytic activity">
    <reaction evidence="1">
        <text>ATP + protein L-histidine = ADP + protein N-phospho-L-histidine.</text>
        <dbReference type="EC" id="2.7.13.3"/>
    </reaction>
</comment>
<protein>
    <recommendedName>
        <fullName evidence="2">histidine kinase</fullName>
        <ecNumber evidence="2">2.7.13.3</ecNumber>
    </recommendedName>
</protein>
<dbReference type="InterPro" id="IPR036097">
    <property type="entry name" value="HisK_dim/P_sf"/>
</dbReference>
<organism evidence="3">
    <name type="scientific">Caldithrix abyssi</name>
    <dbReference type="NCBI Taxonomy" id="187145"/>
    <lineage>
        <taxon>Bacteria</taxon>
        <taxon>Pseudomonadati</taxon>
        <taxon>Calditrichota</taxon>
        <taxon>Calditrichia</taxon>
        <taxon>Calditrichales</taxon>
        <taxon>Calditrichaceae</taxon>
        <taxon>Caldithrix</taxon>
    </lineage>
</organism>
<dbReference type="Proteomes" id="UP000885779">
    <property type="component" value="Unassembled WGS sequence"/>
</dbReference>
<reference evidence="3" key="1">
    <citation type="journal article" date="2020" name="mSystems">
        <title>Genome- and Community-Level Interaction Insights into Carbon Utilization and Element Cycling Functions of Hydrothermarchaeota in Hydrothermal Sediment.</title>
        <authorList>
            <person name="Zhou Z."/>
            <person name="Liu Y."/>
            <person name="Xu W."/>
            <person name="Pan J."/>
            <person name="Luo Z.H."/>
            <person name="Li M."/>
        </authorList>
    </citation>
    <scope>NUCLEOTIDE SEQUENCE [LARGE SCALE GENOMIC DNA]</scope>
    <source>
        <strain evidence="3">HyVt-577</strain>
    </source>
</reference>
<gene>
    <name evidence="3" type="ORF">ENK44_10745</name>
</gene>